<dbReference type="AlphaFoldDB" id="A0AAE0ZTI2"/>
<keyword evidence="2" id="KW-1185">Reference proteome</keyword>
<sequence>MATFCRSVYVMYMFVVRLTSRHGNILPKCIRASTRSGDCVPLGTASSCYLPDLSTIIVSNRWRQRYLVELEKMKE</sequence>
<accession>A0AAE0ZTI2</accession>
<comment type="caution">
    <text evidence="1">The sequence shown here is derived from an EMBL/GenBank/DDBJ whole genome shotgun (WGS) entry which is preliminary data.</text>
</comment>
<gene>
    <name evidence="1" type="ORF">RRG08_044956</name>
</gene>
<evidence type="ECO:0000313" key="2">
    <source>
        <dbReference type="Proteomes" id="UP001283361"/>
    </source>
</evidence>
<dbReference type="Proteomes" id="UP001283361">
    <property type="component" value="Unassembled WGS sequence"/>
</dbReference>
<protein>
    <submittedName>
        <fullName evidence="1">Uncharacterized protein</fullName>
    </submittedName>
</protein>
<organism evidence="1 2">
    <name type="scientific">Elysia crispata</name>
    <name type="common">lettuce slug</name>
    <dbReference type="NCBI Taxonomy" id="231223"/>
    <lineage>
        <taxon>Eukaryota</taxon>
        <taxon>Metazoa</taxon>
        <taxon>Spiralia</taxon>
        <taxon>Lophotrochozoa</taxon>
        <taxon>Mollusca</taxon>
        <taxon>Gastropoda</taxon>
        <taxon>Heterobranchia</taxon>
        <taxon>Euthyneura</taxon>
        <taxon>Panpulmonata</taxon>
        <taxon>Sacoglossa</taxon>
        <taxon>Placobranchoidea</taxon>
        <taxon>Plakobranchidae</taxon>
        <taxon>Elysia</taxon>
    </lineage>
</organism>
<proteinExistence type="predicted"/>
<dbReference type="EMBL" id="JAWDGP010003346">
    <property type="protein sequence ID" value="KAK3775280.1"/>
    <property type="molecule type" value="Genomic_DNA"/>
</dbReference>
<name>A0AAE0ZTI2_9GAST</name>
<reference evidence="1" key="1">
    <citation type="journal article" date="2023" name="G3 (Bethesda)">
        <title>A reference genome for the long-term kleptoplast-retaining sea slug Elysia crispata morphotype clarki.</title>
        <authorList>
            <person name="Eastman K.E."/>
            <person name="Pendleton A.L."/>
            <person name="Shaikh M.A."/>
            <person name="Suttiyut T."/>
            <person name="Ogas R."/>
            <person name="Tomko P."/>
            <person name="Gavelis G."/>
            <person name="Widhalm J.R."/>
            <person name="Wisecaver J.H."/>
        </authorList>
    </citation>
    <scope>NUCLEOTIDE SEQUENCE</scope>
    <source>
        <strain evidence="1">ECLA1</strain>
    </source>
</reference>
<evidence type="ECO:0000313" key="1">
    <source>
        <dbReference type="EMBL" id="KAK3775280.1"/>
    </source>
</evidence>